<comment type="caution">
    <text evidence="3">The sequence shown here is derived from an EMBL/GenBank/DDBJ whole genome shotgun (WGS) entry which is preliminary data.</text>
</comment>
<name>A0A835GX57_9MAGN</name>
<feature type="transmembrane region" description="Helical" evidence="2">
    <location>
        <begin position="85"/>
        <end position="104"/>
    </location>
</feature>
<keyword evidence="2" id="KW-0812">Transmembrane</keyword>
<sequence>MLFLNAVDVLPVEDDLNEPTIGYCKFNLPLTPSDALKLLDFFDFYSSVKGCSRSLCPPVVEKSASSTCKHYYVPRFFYTCTEFSISDLLPIYLLSGYLFVLQIIESRVSLFSQLFSYLVFWITFCRFMMTWLMSQILFSPTIYEDKDESDEDEPDDATETDNESDETPPINGFSDLDVSDGMSE</sequence>
<dbReference type="AlphaFoldDB" id="A0A835GX57"/>
<feature type="transmembrane region" description="Helical" evidence="2">
    <location>
        <begin position="110"/>
        <end position="129"/>
    </location>
</feature>
<dbReference type="EMBL" id="JADFTS010000083">
    <property type="protein sequence ID" value="KAF9586843.1"/>
    <property type="molecule type" value="Genomic_DNA"/>
</dbReference>
<proteinExistence type="predicted"/>
<gene>
    <name evidence="3" type="ORF">IFM89_039944</name>
</gene>
<evidence type="ECO:0000256" key="2">
    <source>
        <dbReference type="SAM" id="Phobius"/>
    </source>
</evidence>
<feature type="compositionally biased region" description="Acidic residues" evidence="1">
    <location>
        <begin position="145"/>
        <end position="166"/>
    </location>
</feature>
<organism evidence="3 4">
    <name type="scientific">Coptis chinensis</name>
    <dbReference type="NCBI Taxonomy" id="261450"/>
    <lineage>
        <taxon>Eukaryota</taxon>
        <taxon>Viridiplantae</taxon>
        <taxon>Streptophyta</taxon>
        <taxon>Embryophyta</taxon>
        <taxon>Tracheophyta</taxon>
        <taxon>Spermatophyta</taxon>
        <taxon>Magnoliopsida</taxon>
        <taxon>Ranunculales</taxon>
        <taxon>Ranunculaceae</taxon>
        <taxon>Coptidoideae</taxon>
        <taxon>Coptis</taxon>
    </lineage>
</organism>
<keyword evidence="2" id="KW-0472">Membrane</keyword>
<feature type="region of interest" description="Disordered" evidence="1">
    <location>
        <begin position="145"/>
        <end position="184"/>
    </location>
</feature>
<evidence type="ECO:0000313" key="3">
    <source>
        <dbReference type="EMBL" id="KAF9586843.1"/>
    </source>
</evidence>
<dbReference type="OrthoDB" id="30195at2759"/>
<protein>
    <submittedName>
        <fullName evidence="3">Uncharacterized protein</fullName>
    </submittedName>
</protein>
<evidence type="ECO:0000313" key="4">
    <source>
        <dbReference type="Proteomes" id="UP000631114"/>
    </source>
</evidence>
<reference evidence="3 4" key="1">
    <citation type="submission" date="2020-10" db="EMBL/GenBank/DDBJ databases">
        <title>The Coptis chinensis genome and diversification of protoberbering-type alkaloids.</title>
        <authorList>
            <person name="Wang B."/>
            <person name="Shu S."/>
            <person name="Song C."/>
            <person name="Liu Y."/>
        </authorList>
    </citation>
    <scope>NUCLEOTIDE SEQUENCE [LARGE SCALE GENOMIC DNA]</scope>
    <source>
        <strain evidence="3">HL-2020</strain>
        <tissue evidence="3">Leaf</tissue>
    </source>
</reference>
<keyword evidence="4" id="KW-1185">Reference proteome</keyword>
<dbReference type="Proteomes" id="UP000631114">
    <property type="component" value="Unassembled WGS sequence"/>
</dbReference>
<evidence type="ECO:0000256" key="1">
    <source>
        <dbReference type="SAM" id="MobiDB-lite"/>
    </source>
</evidence>
<keyword evidence="2" id="KW-1133">Transmembrane helix</keyword>
<accession>A0A835GX57</accession>